<organism evidence="3 4">
    <name type="scientific">Solirubrobacter phytolaccae</name>
    <dbReference type="NCBI Taxonomy" id="1404360"/>
    <lineage>
        <taxon>Bacteria</taxon>
        <taxon>Bacillati</taxon>
        <taxon>Actinomycetota</taxon>
        <taxon>Thermoleophilia</taxon>
        <taxon>Solirubrobacterales</taxon>
        <taxon>Solirubrobacteraceae</taxon>
        <taxon>Solirubrobacter</taxon>
    </lineage>
</organism>
<dbReference type="PANTHER" id="PTHR38434:SF1">
    <property type="entry name" value="BLL2549 PROTEIN"/>
    <property type="match status" value="1"/>
</dbReference>
<feature type="transmembrane region" description="Helical" evidence="2">
    <location>
        <begin position="405"/>
        <end position="421"/>
    </location>
</feature>
<feature type="transmembrane region" description="Helical" evidence="2">
    <location>
        <begin position="354"/>
        <end position="372"/>
    </location>
</feature>
<keyword evidence="4" id="KW-1185">Reference proteome</keyword>
<keyword evidence="2" id="KW-0472">Membrane</keyword>
<feature type="transmembrane region" description="Helical" evidence="2">
    <location>
        <begin position="244"/>
        <end position="270"/>
    </location>
</feature>
<comment type="caution">
    <text evidence="3">The sequence shown here is derived from an EMBL/GenBank/DDBJ whole genome shotgun (WGS) entry which is preliminary data.</text>
</comment>
<feature type="compositionally biased region" description="Basic and acidic residues" evidence="1">
    <location>
        <begin position="1"/>
        <end position="12"/>
    </location>
</feature>
<evidence type="ECO:0000256" key="1">
    <source>
        <dbReference type="SAM" id="MobiDB-lite"/>
    </source>
</evidence>
<proteinExistence type="predicted"/>
<protein>
    <submittedName>
        <fullName evidence="3">DUF2339 domain-containing protein</fullName>
    </submittedName>
</protein>
<reference evidence="3" key="1">
    <citation type="submission" date="2022-10" db="EMBL/GenBank/DDBJ databases">
        <title>The WGS of Solirubrobacter phytolaccae KCTC 29190.</title>
        <authorList>
            <person name="Jiang Z."/>
        </authorList>
    </citation>
    <scope>NUCLEOTIDE SEQUENCE</scope>
    <source>
        <strain evidence="3">KCTC 29190</strain>
    </source>
</reference>
<dbReference type="RefSeq" id="WP_270028741.1">
    <property type="nucleotide sequence ID" value="NZ_JAPDDP010000073.1"/>
</dbReference>
<dbReference type="EMBL" id="JAPDDP010000073">
    <property type="protein sequence ID" value="MDA0184299.1"/>
    <property type="molecule type" value="Genomic_DNA"/>
</dbReference>
<feature type="transmembrane region" description="Helical" evidence="2">
    <location>
        <begin position="329"/>
        <end position="348"/>
    </location>
</feature>
<feature type="transmembrane region" description="Helical" evidence="2">
    <location>
        <begin position="156"/>
        <end position="172"/>
    </location>
</feature>
<evidence type="ECO:0000256" key="2">
    <source>
        <dbReference type="SAM" id="Phobius"/>
    </source>
</evidence>
<feature type="transmembrane region" description="Helical" evidence="2">
    <location>
        <begin position="184"/>
        <end position="204"/>
    </location>
</feature>
<feature type="region of interest" description="Disordered" evidence="1">
    <location>
        <begin position="445"/>
        <end position="488"/>
    </location>
</feature>
<feature type="transmembrane region" description="Helical" evidence="2">
    <location>
        <begin position="379"/>
        <end position="399"/>
    </location>
</feature>
<feature type="compositionally biased region" description="Low complexity" evidence="1">
    <location>
        <begin position="71"/>
        <end position="84"/>
    </location>
</feature>
<feature type="region of interest" description="Disordered" evidence="1">
    <location>
        <begin position="1"/>
        <end position="113"/>
    </location>
</feature>
<feature type="transmembrane region" description="Helical" evidence="2">
    <location>
        <begin position="277"/>
        <end position="296"/>
    </location>
</feature>
<keyword evidence="2" id="KW-0812">Transmembrane</keyword>
<accession>A0A9X3NFH4</accession>
<dbReference type="Proteomes" id="UP001147653">
    <property type="component" value="Unassembled WGS sequence"/>
</dbReference>
<evidence type="ECO:0000313" key="3">
    <source>
        <dbReference type="EMBL" id="MDA0184299.1"/>
    </source>
</evidence>
<feature type="compositionally biased region" description="Low complexity" evidence="1">
    <location>
        <begin position="449"/>
        <end position="463"/>
    </location>
</feature>
<dbReference type="InterPro" id="IPR019286">
    <property type="entry name" value="DUF2339_TM"/>
</dbReference>
<dbReference type="AlphaFoldDB" id="A0A9X3NFH4"/>
<sequence>MVNKGSRWDGRGPHHRFGAARRDARGARPRAGGRPPRRGVVSHAPGSARATELAAAQGPDLRAASRRAVRRAAPAGCARPGPRGTSPLFGEAGSARPGSRAPGHHAAGAPPKRDLEDVVGGSILAWLGGVAILAGLAFLLTIAISRGWLDETMRTVLGGALSAALLATGVYLREHKDRTEAALAAAAVGVAGLFGTLLIAGAGYELIPTATALVGALIVGTTATVLAIRWNAPLMGWLGLLGALWAPTALGALDAVAFLAVAYAATVAVVVWQRWNALAWAAFVTAALQLIVWLWDASPTETGRLVVLVTFGLLTAALAFGLEARRASVNWNAAALLVLNALLLAVSYGDHDGWLIALAAAHFVAGLAATRTPGISRPVALVTLGIAVGLADLALVAMADGLPVVLGWAGPVLAFAALLGARRRPAAVEAFVNDVRLAFPVAPRDDAATGRPAGTSSAAATGAPREDAATGRPTGQQPASDDGPDVSG</sequence>
<evidence type="ECO:0000313" key="4">
    <source>
        <dbReference type="Proteomes" id="UP001147653"/>
    </source>
</evidence>
<gene>
    <name evidence="3" type="ORF">OJ997_28600</name>
</gene>
<name>A0A9X3NFH4_9ACTN</name>
<keyword evidence="2" id="KW-1133">Transmembrane helix</keyword>
<feature type="non-terminal residue" evidence="3">
    <location>
        <position position="488"/>
    </location>
</feature>
<dbReference type="Pfam" id="PF10101">
    <property type="entry name" value="DUF2339"/>
    <property type="match status" value="1"/>
</dbReference>
<feature type="transmembrane region" description="Helical" evidence="2">
    <location>
        <begin position="302"/>
        <end position="322"/>
    </location>
</feature>
<feature type="transmembrane region" description="Helical" evidence="2">
    <location>
        <begin position="211"/>
        <end position="232"/>
    </location>
</feature>
<feature type="transmembrane region" description="Helical" evidence="2">
    <location>
        <begin position="123"/>
        <end position="144"/>
    </location>
</feature>
<dbReference type="PANTHER" id="PTHR38434">
    <property type="entry name" value="BLL2549 PROTEIN"/>
    <property type="match status" value="1"/>
</dbReference>